<accession>A0ABW2ALH6</accession>
<dbReference type="PANTHER" id="PTHR23542">
    <property type="match status" value="1"/>
</dbReference>
<feature type="transmembrane region" description="Helical" evidence="5">
    <location>
        <begin position="260"/>
        <end position="278"/>
    </location>
</feature>
<dbReference type="RefSeq" id="WP_382404914.1">
    <property type="nucleotide sequence ID" value="NZ_JBHSWH010000001.1"/>
</dbReference>
<evidence type="ECO:0000256" key="4">
    <source>
        <dbReference type="ARBA" id="ARBA00023136"/>
    </source>
</evidence>
<comment type="caution">
    <text evidence="7">The sequence shown here is derived from an EMBL/GenBank/DDBJ whole genome shotgun (WGS) entry which is preliminary data.</text>
</comment>
<dbReference type="InterPro" id="IPR036259">
    <property type="entry name" value="MFS_trans_sf"/>
</dbReference>
<keyword evidence="8" id="KW-1185">Reference proteome</keyword>
<dbReference type="Proteomes" id="UP001596298">
    <property type="component" value="Unassembled WGS sequence"/>
</dbReference>
<evidence type="ECO:0000313" key="8">
    <source>
        <dbReference type="Proteomes" id="UP001596298"/>
    </source>
</evidence>
<dbReference type="Pfam" id="PF07690">
    <property type="entry name" value="MFS_1"/>
    <property type="match status" value="2"/>
</dbReference>
<feature type="transmembrane region" description="Helical" evidence="5">
    <location>
        <begin position="285"/>
        <end position="303"/>
    </location>
</feature>
<dbReference type="PANTHER" id="PTHR23542:SF1">
    <property type="entry name" value="MAJOR FACILITATOR SUPERFAMILY (MFS) PROFILE DOMAIN-CONTAINING PROTEIN"/>
    <property type="match status" value="1"/>
</dbReference>
<keyword evidence="2 5" id="KW-0812">Transmembrane</keyword>
<proteinExistence type="predicted"/>
<evidence type="ECO:0000256" key="2">
    <source>
        <dbReference type="ARBA" id="ARBA00022692"/>
    </source>
</evidence>
<dbReference type="InterPro" id="IPR011701">
    <property type="entry name" value="MFS"/>
</dbReference>
<dbReference type="EMBL" id="JBHSWH010000001">
    <property type="protein sequence ID" value="MFC6707474.1"/>
    <property type="molecule type" value="Genomic_DNA"/>
</dbReference>
<evidence type="ECO:0000259" key="6">
    <source>
        <dbReference type="PROSITE" id="PS50850"/>
    </source>
</evidence>
<keyword evidence="4 5" id="KW-0472">Membrane</keyword>
<evidence type="ECO:0000256" key="5">
    <source>
        <dbReference type="SAM" id="Phobius"/>
    </source>
</evidence>
<evidence type="ECO:0000256" key="1">
    <source>
        <dbReference type="ARBA" id="ARBA00004651"/>
    </source>
</evidence>
<comment type="subcellular location">
    <subcellularLocation>
        <location evidence="1">Cell membrane</location>
        <topology evidence="1">Multi-pass membrane protein</topology>
    </subcellularLocation>
</comment>
<dbReference type="SUPFAM" id="SSF103473">
    <property type="entry name" value="MFS general substrate transporter"/>
    <property type="match status" value="1"/>
</dbReference>
<feature type="transmembrane region" description="Helical" evidence="5">
    <location>
        <begin position="221"/>
        <end position="240"/>
    </location>
</feature>
<keyword evidence="3 5" id="KW-1133">Transmembrane helix</keyword>
<protein>
    <submittedName>
        <fullName evidence="7">MFS transporter</fullName>
    </submittedName>
</protein>
<sequence>MGPGRRRQSALAPYRALLATPEAGRFLFGSLVARLGGAMFGVAVVAMVAGRRDSYSMAGGVSAAGLIMLAITAAAVGRLVDRFGQRRVTLPLALWGVIWDAVLVIASMSGAPAWTLFVAYPMAAIVAAPDAMSRARWAYLLDGQPDRLHTAMSLEQVLDEFSFVIGPAVAVLLATTVTPESGFIAASVLYAVGSLLFVSARSTEPPVHPADEGGARSVVRNAPILVVALIMVLTGGILGANDVVTLAFSAEHGHKNLAGLILAVFALGSGAAAIVYGARAMKGSLSRALLLGTIAMCVLEAPILLVDNLIALTVVLLIAGGATAPTLITSMKLAQTLVRPGQVNESMGVVFTGLLIGVAAGSALSGAVVERWGAHAGYFVPVGSGVGAIVLAALAFRLLRRTPAAAVQLPV</sequence>
<organism evidence="7 8">
    <name type="scientific">Flexivirga alba</name>
    <dbReference type="NCBI Taxonomy" id="702742"/>
    <lineage>
        <taxon>Bacteria</taxon>
        <taxon>Bacillati</taxon>
        <taxon>Actinomycetota</taxon>
        <taxon>Actinomycetes</taxon>
        <taxon>Micrococcales</taxon>
        <taxon>Dermacoccaceae</taxon>
        <taxon>Flexivirga</taxon>
    </lineage>
</organism>
<name>A0ABW2ALH6_9MICO</name>
<feature type="transmembrane region" description="Helical" evidence="5">
    <location>
        <begin position="55"/>
        <end position="76"/>
    </location>
</feature>
<feature type="transmembrane region" description="Helical" evidence="5">
    <location>
        <begin position="375"/>
        <end position="396"/>
    </location>
</feature>
<dbReference type="Gene3D" id="1.20.1250.20">
    <property type="entry name" value="MFS general substrate transporter like domains"/>
    <property type="match status" value="2"/>
</dbReference>
<feature type="transmembrane region" description="Helical" evidence="5">
    <location>
        <begin position="349"/>
        <end position="369"/>
    </location>
</feature>
<evidence type="ECO:0000256" key="3">
    <source>
        <dbReference type="ARBA" id="ARBA00022989"/>
    </source>
</evidence>
<feature type="domain" description="Major facilitator superfamily (MFS) profile" evidence="6">
    <location>
        <begin position="223"/>
        <end position="411"/>
    </location>
</feature>
<feature type="transmembrane region" description="Helical" evidence="5">
    <location>
        <begin position="26"/>
        <end position="49"/>
    </location>
</feature>
<reference evidence="8" key="1">
    <citation type="journal article" date="2019" name="Int. J. Syst. Evol. Microbiol.">
        <title>The Global Catalogue of Microorganisms (GCM) 10K type strain sequencing project: providing services to taxonomists for standard genome sequencing and annotation.</title>
        <authorList>
            <consortium name="The Broad Institute Genomics Platform"/>
            <consortium name="The Broad Institute Genome Sequencing Center for Infectious Disease"/>
            <person name="Wu L."/>
            <person name="Ma J."/>
        </authorList>
    </citation>
    <scope>NUCLEOTIDE SEQUENCE [LARGE SCALE GENOMIC DNA]</scope>
    <source>
        <strain evidence="8">CCUG 58127</strain>
    </source>
</reference>
<feature type="transmembrane region" description="Helical" evidence="5">
    <location>
        <begin position="309"/>
        <end position="328"/>
    </location>
</feature>
<feature type="transmembrane region" description="Helical" evidence="5">
    <location>
        <begin position="88"/>
        <end position="108"/>
    </location>
</feature>
<evidence type="ECO:0000313" key="7">
    <source>
        <dbReference type="EMBL" id="MFC6707474.1"/>
    </source>
</evidence>
<gene>
    <name evidence="7" type="ORF">ACFQDH_20060</name>
</gene>
<dbReference type="InterPro" id="IPR020846">
    <property type="entry name" value="MFS_dom"/>
</dbReference>
<dbReference type="PROSITE" id="PS50850">
    <property type="entry name" value="MFS"/>
    <property type="match status" value="1"/>
</dbReference>